<dbReference type="Proteomes" id="UP000749040">
    <property type="component" value="Unassembled WGS sequence"/>
</dbReference>
<dbReference type="InterPro" id="IPR001584">
    <property type="entry name" value="Integrase_cat-core"/>
</dbReference>
<dbReference type="InterPro" id="IPR036397">
    <property type="entry name" value="RNaseH_sf"/>
</dbReference>
<gene>
    <name evidence="3" type="ORF">ITX44_01505</name>
</gene>
<comment type="function">
    <text evidence="1">Involved in the transposition of the insertion sequence.</text>
</comment>
<name>A0ABS2TIP7_9ACTN</name>
<dbReference type="Pfam" id="PF13276">
    <property type="entry name" value="HTH_21"/>
    <property type="match status" value="1"/>
</dbReference>
<proteinExistence type="predicted"/>
<accession>A0ABS2TIP7</accession>
<dbReference type="EMBL" id="JADKYB010000001">
    <property type="protein sequence ID" value="MBM9503223.1"/>
    <property type="molecule type" value="Genomic_DNA"/>
</dbReference>
<dbReference type="RefSeq" id="WP_205355091.1">
    <property type="nucleotide sequence ID" value="NZ_JADKYB010000001.1"/>
</dbReference>
<dbReference type="Pfam" id="PF13333">
    <property type="entry name" value="rve_2"/>
    <property type="match status" value="1"/>
</dbReference>
<feature type="domain" description="Integrase catalytic" evidence="2">
    <location>
        <begin position="123"/>
        <end position="291"/>
    </location>
</feature>
<comment type="caution">
    <text evidence="3">The sequence shown here is derived from an EMBL/GenBank/DDBJ whole genome shotgun (WGS) entry which is preliminary data.</text>
</comment>
<keyword evidence="4" id="KW-1185">Reference proteome</keyword>
<dbReference type="Gene3D" id="3.30.420.10">
    <property type="entry name" value="Ribonuclease H-like superfamily/Ribonuclease H"/>
    <property type="match status" value="1"/>
</dbReference>
<sequence length="292" mass="32557">MTVDPFIKAGMRAGHSVKRACELLQVSRAAFYARRAGTLSPRREQDAELTERITAVHARSRGAYGAPRVHAVLQREGRQCGRRRIARLMRQAQLAGRCRRRRMRTTIADPQAPGRPDLVRRDFAPDPTVLNTRWCGDITDIATEEGWLYPATVIDIASRKVVGWATADHLRTSLVADALTAACRNRRPGPGLIFHADRGCQYTSREFAQVAASFGIQLPVGRTGVCWDNALAESFFATLKRELGVGQHQVWTSRAAAHSAIFEFIEGWFNVHRLHSSLGYRSPTEYEAAHVA</sequence>
<dbReference type="InterPro" id="IPR012337">
    <property type="entry name" value="RNaseH-like_sf"/>
</dbReference>
<dbReference type="PANTHER" id="PTHR46889:SF4">
    <property type="entry name" value="TRANSPOSASE INSO FOR INSERTION SEQUENCE ELEMENT IS911B-RELATED"/>
    <property type="match status" value="1"/>
</dbReference>
<protein>
    <submittedName>
        <fullName evidence="3">IS3 family transposase</fullName>
    </submittedName>
</protein>
<evidence type="ECO:0000256" key="1">
    <source>
        <dbReference type="ARBA" id="ARBA00002286"/>
    </source>
</evidence>
<dbReference type="Pfam" id="PF00665">
    <property type="entry name" value="rve"/>
    <property type="match status" value="1"/>
</dbReference>
<dbReference type="PANTHER" id="PTHR46889">
    <property type="entry name" value="TRANSPOSASE INSF FOR INSERTION SEQUENCE IS3B-RELATED"/>
    <property type="match status" value="1"/>
</dbReference>
<dbReference type="PROSITE" id="PS50994">
    <property type="entry name" value="INTEGRASE"/>
    <property type="match status" value="1"/>
</dbReference>
<dbReference type="InterPro" id="IPR025948">
    <property type="entry name" value="HTH-like_dom"/>
</dbReference>
<evidence type="ECO:0000313" key="4">
    <source>
        <dbReference type="Proteomes" id="UP000749040"/>
    </source>
</evidence>
<dbReference type="InterPro" id="IPR048020">
    <property type="entry name" value="Transpos_IS3"/>
</dbReference>
<dbReference type="SUPFAM" id="SSF53098">
    <property type="entry name" value="Ribonuclease H-like"/>
    <property type="match status" value="1"/>
</dbReference>
<reference evidence="3 4" key="1">
    <citation type="submission" date="2021-01" db="EMBL/GenBank/DDBJ databases">
        <title>Streptomyces acididurans sp. nov., isolated from a peat swamp forest soil.</title>
        <authorList>
            <person name="Chantavorakit T."/>
            <person name="Duangmal K."/>
        </authorList>
    </citation>
    <scope>NUCLEOTIDE SEQUENCE [LARGE SCALE GENOMIC DNA]</scope>
    <source>
        <strain evidence="3 4">KK5PA1</strain>
    </source>
</reference>
<evidence type="ECO:0000259" key="2">
    <source>
        <dbReference type="PROSITE" id="PS50994"/>
    </source>
</evidence>
<dbReference type="NCBIfam" id="NF033516">
    <property type="entry name" value="transpos_IS3"/>
    <property type="match status" value="1"/>
</dbReference>
<dbReference type="InterPro" id="IPR050900">
    <property type="entry name" value="Transposase_IS3/IS150/IS904"/>
</dbReference>
<evidence type="ECO:0000313" key="3">
    <source>
        <dbReference type="EMBL" id="MBM9503223.1"/>
    </source>
</evidence>
<organism evidence="3 4">
    <name type="scientific">Actinacidiphila acididurans</name>
    <dbReference type="NCBI Taxonomy" id="2784346"/>
    <lineage>
        <taxon>Bacteria</taxon>
        <taxon>Bacillati</taxon>
        <taxon>Actinomycetota</taxon>
        <taxon>Actinomycetes</taxon>
        <taxon>Kitasatosporales</taxon>
        <taxon>Streptomycetaceae</taxon>
        <taxon>Actinacidiphila</taxon>
    </lineage>
</organism>